<reference evidence="15 16" key="2">
    <citation type="journal article" date="2019" name="G3 (Bethesda)">
        <title>Hybrid Assembly of the Genome of the Entomopathogenic Nematode Steinernema carpocapsae Identifies the X-Chromosome.</title>
        <authorList>
            <person name="Serra L."/>
            <person name="Macchietto M."/>
            <person name="Macias-Munoz A."/>
            <person name="McGill C.J."/>
            <person name="Rodriguez I.M."/>
            <person name="Rodriguez B."/>
            <person name="Murad R."/>
            <person name="Mortazavi A."/>
        </authorList>
    </citation>
    <scope>NUCLEOTIDE SEQUENCE [LARGE SCALE GENOMIC DNA]</scope>
    <source>
        <strain evidence="15 16">ALL</strain>
    </source>
</reference>
<keyword evidence="5 13" id="KW-0732">Signal</keyword>
<keyword evidence="6 12" id="KW-0064">Aspartyl protease</keyword>
<evidence type="ECO:0000313" key="16">
    <source>
        <dbReference type="Proteomes" id="UP000298663"/>
    </source>
</evidence>
<dbReference type="STRING" id="34508.A0A4U5MM98"/>
<dbReference type="GO" id="GO:0005764">
    <property type="term" value="C:lysosome"/>
    <property type="evidence" value="ECO:0007669"/>
    <property type="project" value="TreeGrafter"/>
</dbReference>
<dbReference type="Gene3D" id="2.40.70.10">
    <property type="entry name" value="Acid Proteases"/>
    <property type="match status" value="3"/>
</dbReference>
<reference evidence="15 16" key="1">
    <citation type="journal article" date="2015" name="Genome Biol.">
        <title>Comparative genomics of Steinernema reveals deeply conserved gene regulatory networks.</title>
        <authorList>
            <person name="Dillman A.R."/>
            <person name="Macchietto M."/>
            <person name="Porter C.F."/>
            <person name="Rogers A."/>
            <person name="Williams B."/>
            <person name="Antoshechkin I."/>
            <person name="Lee M.M."/>
            <person name="Goodwin Z."/>
            <person name="Lu X."/>
            <person name="Lewis E.E."/>
            <person name="Goodrich-Blair H."/>
            <person name="Stock S.P."/>
            <person name="Adams B.J."/>
            <person name="Sternberg P.W."/>
            <person name="Mortazavi A."/>
        </authorList>
    </citation>
    <scope>NUCLEOTIDE SEQUENCE [LARGE SCALE GENOMIC DNA]</scope>
    <source>
        <strain evidence="15 16">ALL</strain>
    </source>
</reference>
<dbReference type="Pfam" id="PF00026">
    <property type="entry name" value="Asp"/>
    <property type="match status" value="1"/>
</dbReference>
<keyword evidence="7 12" id="KW-0378">Hydrolase</keyword>
<dbReference type="PANTHER" id="PTHR47966">
    <property type="entry name" value="BETA-SITE APP-CLEAVING ENZYME, ISOFORM A-RELATED"/>
    <property type="match status" value="1"/>
</dbReference>
<dbReference type="PROSITE" id="PS00141">
    <property type="entry name" value="ASP_PROTEASE"/>
    <property type="match status" value="2"/>
</dbReference>
<comment type="similarity">
    <text evidence="2 12">Belongs to the peptidase A1 family.</text>
</comment>
<feature type="signal peptide" evidence="13">
    <location>
        <begin position="1"/>
        <end position="15"/>
    </location>
</feature>
<evidence type="ECO:0000256" key="6">
    <source>
        <dbReference type="ARBA" id="ARBA00022750"/>
    </source>
</evidence>
<proteinExistence type="inferred from homology"/>
<evidence type="ECO:0000256" key="3">
    <source>
        <dbReference type="ARBA" id="ARBA00022525"/>
    </source>
</evidence>
<protein>
    <recommendedName>
        <fullName evidence="14">Peptidase A1 domain-containing protein</fullName>
    </recommendedName>
</protein>
<dbReference type="PANTHER" id="PTHR47966:SF45">
    <property type="entry name" value="PEPTIDASE A1 DOMAIN-CONTAINING PROTEIN"/>
    <property type="match status" value="1"/>
</dbReference>
<evidence type="ECO:0000259" key="14">
    <source>
        <dbReference type="PROSITE" id="PS51767"/>
    </source>
</evidence>
<feature type="disulfide bond" evidence="11">
    <location>
        <begin position="350"/>
        <end position="381"/>
    </location>
</feature>
<evidence type="ECO:0000256" key="9">
    <source>
        <dbReference type="ARBA" id="ARBA00023180"/>
    </source>
</evidence>
<dbReference type="InterPro" id="IPR034164">
    <property type="entry name" value="Pepsin-like_dom"/>
</dbReference>
<keyword evidence="9" id="KW-0325">Glycoprotein</keyword>
<evidence type="ECO:0000256" key="12">
    <source>
        <dbReference type="RuleBase" id="RU000454"/>
    </source>
</evidence>
<feature type="active site" evidence="10">
    <location>
        <position position="316"/>
    </location>
</feature>
<dbReference type="InterPro" id="IPR001969">
    <property type="entry name" value="Aspartic_peptidase_AS"/>
</dbReference>
<dbReference type="InterPro" id="IPR021109">
    <property type="entry name" value="Peptidase_aspartic_dom_sf"/>
</dbReference>
<dbReference type="Proteomes" id="UP000298663">
    <property type="component" value="Unassembled WGS sequence"/>
</dbReference>
<dbReference type="EMBL" id="AZBU02000007">
    <property type="protein sequence ID" value="TKR70594.1"/>
    <property type="molecule type" value="Genomic_DNA"/>
</dbReference>
<dbReference type="SUPFAM" id="SSF50630">
    <property type="entry name" value="Acid proteases"/>
    <property type="match status" value="1"/>
</dbReference>
<name>A0A4U5MM98_STECR</name>
<comment type="subcellular location">
    <subcellularLocation>
        <location evidence="1">Secreted</location>
    </subcellularLocation>
</comment>
<dbReference type="AlphaFoldDB" id="A0A4U5MM98"/>
<dbReference type="GO" id="GO:0004190">
    <property type="term" value="F:aspartic-type endopeptidase activity"/>
    <property type="evidence" value="ECO:0007669"/>
    <property type="project" value="UniProtKB-KW"/>
</dbReference>
<evidence type="ECO:0000256" key="1">
    <source>
        <dbReference type="ARBA" id="ARBA00004613"/>
    </source>
</evidence>
<evidence type="ECO:0000256" key="10">
    <source>
        <dbReference type="PIRSR" id="PIRSR601461-1"/>
    </source>
</evidence>
<evidence type="ECO:0000256" key="8">
    <source>
        <dbReference type="ARBA" id="ARBA00023157"/>
    </source>
</evidence>
<dbReference type="CDD" id="cd05471">
    <property type="entry name" value="pepsin_like"/>
    <property type="match status" value="1"/>
</dbReference>
<evidence type="ECO:0000256" key="11">
    <source>
        <dbReference type="PIRSR" id="PIRSR601461-2"/>
    </source>
</evidence>
<sequence>MKIVVLLALLGITSAVYQIEFSRVESGRERMIREGNYAQYLKNKQRFRVLSSQLAKVGQIVNDYQDNIYVGNITIGSSGQTFAVVLDTGSANLWVPDTTCGNRRAVEASEVGCPDYCSNPTFCQIICDPSCCSSPKKAALTSTCASKHKFDSSKSTTYQKNGQQWSISYGTGSADGFLGVDTVCFGDHNTNQLCVPKTTFGQATSIAPFFAGTPLDGILGLGFQSLAVDYVVPPLINAINQGLLDEPIFTVWMEEKGDVANTRGGLYTYGGFDDAHCSSKDLKYVPLTSATYWQFRMDATSAGSYSSSQGWDVISDTGTSFIIGPSDVIDEIANAIGATFDGFGGYSISCTGGADVVFTIGGNKFAIKAHNYVVSNGNNQCQLGMSGQDSGGFGPSWILGDPWIRQFCNVYDIGQKRIGFATANP</sequence>
<dbReference type="OrthoDB" id="5839471at2759"/>
<dbReference type="InterPro" id="IPR001461">
    <property type="entry name" value="Aspartic_peptidase_A1"/>
</dbReference>
<dbReference type="FunFam" id="2.40.70.10:FF:000058">
    <property type="entry name" value="ASpartyl Protease"/>
    <property type="match status" value="1"/>
</dbReference>
<feature type="domain" description="Peptidase A1" evidence="14">
    <location>
        <begin position="69"/>
        <end position="421"/>
    </location>
</feature>
<evidence type="ECO:0000313" key="15">
    <source>
        <dbReference type="EMBL" id="TKR70594.1"/>
    </source>
</evidence>
<dbReference type="PROSITE" id="PS51767">
    <property type="entry name" value="PEPTIDASE_A1"/>
    <property type="match status" value="1"/>
</dbReference>
<keyword evidence="8 11" id="KW-1015">Disulfide bond</keyword>
<dbReference type="GO" id="GO:0005576">
    <property type="term" value="C:extracellular region"/>
    <property type="evidence" value="ECO:0007669"/>
    <property type="project" value="UniProtKB-SubCell"/>
</dbReference>
<keyword evidence="16" id="KW-1185">Reference proteome</keyword>
<keyword evidence="4 12" id="KW-0645">Protease</keyword>
<gene>
    <name evidence="15" type="ORF">L596_022599</name>
</gene>
<feature type="disulfide bond" evidence="11">
    <location>
        <begin position="100"/>
        <end position="144"/>
    </location>
</feature>
<feature type="chain" id="PRO_5020979603" description="Peptidase A1 domain-containing protein" evidence="13">
    <location>
        <begin position="16"/>
        <end position="425"/>
    </location>
</feature>
<evidence type="ECO:0000256" key="13">
    <source>
        <dbReference type="SAM" id="SignalP"/>
    </source>
</evidence>
<organism evidence="15 16">
    <name type="scientific">Steinernema carpocapsae</name>
    <name type="common">Entomopathogenic nematode</name>
    <dbReference type="NCBI Taxonomy" id="34508"/>
    <lineage>
        <taxon>Eukaryota</taxon>
        <taxon>Metazoa</taxon>
        <taxon>Ecdysozoa</taxon>
        <taxon>Nematoda</taxon>
        <taxon>Chromadorea</taxon>
        <taxon>Rhabditida</taxon>
        <taxon>Tylenchina</taxon>
        <taxon>Panagrolaimomorpha</taxon>
        <taxon>Strongyloidoidea</taxon>
        <taxon>Steinernematidae</taxon>
        <taxon>Steinernema</taxon>
    </lineage>
</organism>
<evidence type="ECO:0000256" key="4">
    <source>
        <dbReference type="ARBA" id="ARBA00022670"/>
    </source>
</evidence>
<comment type="caution">
    <text evidence="15">The sequence shown here is derived from an EMBL/GenBank/DDBJ whole genome shotgun (WGS) entry which is preliminary data.</text>
</comment>
<dbReference type="InterPro" id="IPR033121">
    <property type="entry name" value="PEPTIDASE_A1"/>
</dbReference>
<dbReference type="GO" id="GO:0006508">
    <property type="term" value="P:proteolysis"/>
    <property type="evidence" value="ECO:0007669"/>
    <property type="project" value="UniProtKB-KW"/>
</dbReference>
<dbReference type="PRINTS" id="PR00792">
    <property type="entry name" value="PEPSIN"/>
</dbReference>
<keyword evidence="3" id="KW-0964">Secreted</keyword>
<evidence type="ECO:0000256" key="2">
    <source>
        <dbReference type="ARBA" id="ARBA00007447"/>
    </source>
</evidence>
<feature type="active site" evidence="10">
    <location>
        <position position="87"/>
    </location>
</feature>
<accession>A0A4U5MM98</accession>
<evidence type="ECO:0000256" key="5">
    <source>
        <dbReference type="ARBA" id="ARBA00022729"/>
    </source>
</evidence>
<evidence type="ECO:0000256" key="7">
    <source>
        <dbReference type="ARBA" id="ARBA00022801"/>
    </source>
</evidence>